<accession>A0A0F7ZM80</accession>
<evidence type="ECO:0000256" key="2">
    <source>
        <dbReference type="ARBA" id="ARBA00022801"/>
    </source>
</evidence>
<dbReference type="InterPro" id="IPR029058">
    <property type="entry name" value="AB_hydrolase_fold"/>
</dbReference>
<reference evidence="5 6" key="1">
    <citation type="journal article" date="2014" name="Genome Biol. Evol.">
        <title>Comparative genomics and transcriptomics analyses reveal divergent lifestyle features of nematode endoparasitic fungus Hirsutella minnesotensis.</title>
        <authorList>
            <person name="Lai Y."/>
            <person name="Liu K."/>
            <person name="Zhang X."/>
            <person name="Zhang X."/>
            <person name="Li K."/>
            <person name="Wang N."/>
            <person name="Shu C."/>
            <person name="Wu Y."/>
            <person name="Wang C."/>
            <person name="Bushley K.E."/>
            <person name="Xiang M."/>
            <person name="Liu X."/>
        </authorList>
    </citation>
    <scope>NUCLEOTIDE SEQUENCE [LARGE SCALE GENOMIC DNA]</scope>
    <source>
        <strain evidence="5 6">3608</strain>
    </source>
</reference>
<evidence type="ECO:0000313" key="6">
    <source>
        <dbReference type="Proteomes" id="UP000054481"/>
    </source>
</evidence>
<dbReference type="GO" id="GO:0016787">
    <property type="term" value="F:hydrolase activity"/>
    <property type="evidence" value="ECO:0007669"/>
    <property type="project" value="UniProtKB-KW"/>
</dbReference>
<dbReference type="Gene3D" id="3.40.50.1820">
    <property type="entry name" value="alpha/beta hydrolase"/>
    <property type="match status" value="1"/>
</dbReference>
<dbReference type="Pfam" id="PF00561">
    <property type="entry name" value="Abhydrolase_1"/>
    <property type="match status" value="1"/>
</dbReference>
<sequence>MSSNRDCRNRQPLSRRPQASHRLLSVCAVGLLAAVAVRGNQPLQLESFGRLHPSEASSWDGWKSLEPSRSLRWTKCYNDAFECARLQVPIDWHDPSNKETVNLGVIKLPARSRSTPLPPVFVNPGGPGGSGVDYMKKAGHAMQTIVGDNQDLISWDPRGVGVSTPRVECWGNGLKRQLWDLQEPGIVDEREGLVYDVYSRSIVWAKACEATLNETTLLQHLSTPHHARDMLEILEKTGHRKLRYWGVSYGTALGGVFAGLFPDRVERLVSDGNVDYREYFGQGLRSFLKDADGIIEAFDSLCHSAGPRACVLWASSPEAVQERRENLLEKLKKQPVLVPAWSHKKKGPDMPQRVTYSRLQRMTRIMAYVPVFSFPLMAQIYAALEADDGPRFYELVSAAQDQVKSTGSMCLLGDMPATEPRETIMEPDGFPAVMCSDSRGLRSLDEFEEFVRHLRGSSRWLGAVHADFGKGCAGRLREAKWRFSADDIKTDTAFPILFIGNHMDNVTPLESTYNNSARFPSSAVLEQKSFGHASSAAPSTCTAKYIRAYFQNGTLPTSGTQCEQDMGLFEQPRPRDSLPGLEQGLDGELARATYEFSYKMAMEMLQALAM</sequence>
<dbReference type="SUPFAM" id="SSF53474">
    <property type="entry name" value="alpha/beta-Hydrolases"/>
    <property type="match status" value="1"/>
</dbReference>
<evidence type="ECO:0000259" key="4">
    <source>
        <dbReference type="Pfam" id="PF08386"/>
    </source>
</evidence>
<dbReference type="InterPro" id="IPR013595">
    <property type="entry name" value="Pept_S33_TAP-like_C"/>
</dbReference>
<feature type="domain" description="AB hydrolase-1" evidence="3">
    <location>
        <begin position="118"/>
        <end position="299"/>
    </location>
</feature>
<organism evidence="5 6">
    <name type="scientific">Hirsutella minnesotensis 3608</name>
    <dbReference type="NCBI Taxonomy" id="1043627"/>
    <lineage>
        <taxon>Eukaryota</taxon>
        <taxon>Fungi</taxon>
        <taxon>Dikarya</taxon>
        <taxon>Ascomycota</taxon>
        <taxon>Pezizomycotina</taxon>
        <taxon>Sordariomycetes</taxon>
        <taxon>Hypocreomycetidae</taxon>
        <taxon>Hypocreales</taxon>
        <taxon>Ophiocordycipitaceae</taxon>
        <taxon>Hirsutella</taxon>
    </lineage>
</organism>
<dbReference type="InterPro" id="IPR051601">
    <property type="entry name" value="Serine_prot/Carboxylest_S33"/>
</dbReference>
<keyword evidence="6" id="KW-1185">Reference proteome</keyword>
<protein>
    <submittedName>
        <fullName evidence="5">Uncharacterized protein</fullName>
    </submittedName>
</protein>
<comment type="similarity">
    <text evidence="1">Belongs to the peptidase S33 family.</text>
</comment>
<dbReference type="PANTHER" id="PTHR43248:SF25">
    <property type="entry name" value="AB HYDROLASE-1 DOMAIN-CONTAINING PROTEIN-RELATED"/>
    <property type="match status" value="1"/>
</dbReference>
<dbReference type="OrthoDB" id="425534at2759"/>
<keyword evidence="2" id="KW-0378">Hydrolase</keyword>
<dbReference type="PANTHER" id="PTHR43248">
    <property type="entry name" value="2-SUCCINYL-6-HYDROXY-2,4-CYCLOHEXADIENE-1-CARBOXYLATE SYNTHASE"/>
    <property type="match status" value="1"/>
</dbReference>
<dbReference type="Proteomes" id="UP000054481">
    <property type="component" value="Unassembled WGS sequence"/>
</dbReference>
<evidence type="ECO:0000259" key="3">
    <source>
        <dbReference type="Pfam" id="PF00561"/>
    </source>
</evidence>
<feature type="domain" description="Peptidase S33 tripeptidyl aminopeptidase-like C-terminal" evidence="4">
    <location>
        <begin position="472"/>
        <end position="562"/>
    </location>
</feature>
<dbReference type="InterPro" id="IPR000073">
    <property type="entry name" value="AB_hydrolase_1"/>
</dbReference>
<gene>
    <name evidence="5" type="ORF">HIM_08810</name>
</gene>
<proteinExistence type="inferred from homology"/>
<name>A0A0F7ZM80_9HYPO</name>
<dbReference type="EMBL" id="KQ030561">
    <property type="protein sequence ID" value="KJZ71790.1"/>
    <property type="molecule type" value="Genomic_DNA"/>
</dbReference>
<dbReference type="Pfam" id="PF08386">
    <property type="entry name" value="Abhydrolase_4"/>
    <property type="match status" value="1"/>
</dbReference>
<dbReference type="AlphaFoldDB" id="A0A0F7ZM80"/>
<evidence type="ECO:0000313" key="5">
    <source>
        <dbReference type="EMBL" id="KJZ71790.1"/>
    </source>
</evidence>
<evidence type="ECO:0000256" key="1">
    <source>
        <dbReference type="ARBA" id="ARBA00010088"/>
    </source>
</evidence>